<evidence type="ECO:0000256" key="6">
    <source>
        <dbReference type="SAM" id="MobiDB-lite"/>
    </source>
</evidence>
<comment type="caution">
    <text evidence="9">The sequence shown here is derived from an EMBL/GenBank/DDBJ whole genome shotgun (WGS) entry which is preliminary data.</text>
</comment>
<keyword evidence="10" id="KW-1185">Reference proteome</keyword>
<dbReference type="SUPFAM" id="SSF52949">
    <property type="entry name" value="Macro domain-like"/>
    <property type="match status" value="1"/>
</dbReference>
<reference evidence="9 10" key="1">
    <citation type="submission" date="2018-04" db="EMBL/GenBank/DDBJ databases">
        <title>The genome of golden apple snail Pomacea canaliculata provides insight into stress tolerance and invasive adaptation.</title>
        <authorList>
            <person name="Liu C."/>
            <person name="Liu B."/>
            <person name="Ren Y."/>
            <person name="Zhang Y."/>
            <person name="Wang H."/>
            <person name="Li S."/>
            <person name="Jiang F."/>
            <person name="Yin L."/>
            <person name="Zhang G."/>
            <person name="Qian W."/>
            <person name="Fan W."/>
        </authorList>
    </citation>
    <scope>NUCLEOTIDE SEQUENCE [LARGE SCALE GENOMIC DNA]</scope>
    <source>
        <strain evidence="9">SZHN2017</strain>
        <tissue evidence="9">Muscle</tissue>
    </source>
</reference>
<evidence type="ECO:0000256" key="5">
    <source>
        <dbReference type="ARBA" id="ARBA00023242"/>
    </source>
</evidence>
<dbReference type="PANTHER" id="PTHR14453">
    <property type="entry name" value="PARP/ZINC FINGER CCCH TYPE DOMAIN CONTAINING PROTEIN"/>
    <property type="match status" value="1"/>
</dbReference>
<feature type="compositionally biased region" description="Polar residues" evidence="6">
    <location>
        <begin position="548"/>
        <end position="560"/>
    </location>
</feature>
<name>A0A2T7PNZ0_POMCA</name>
<dbReference type="SUPFAM" id="SSF56436">
    <property type="entry name" value="C-type lectin-like"/>
    <property type="match status" value="1"/>
</dbReference>
<evidence type="ECO:0000256" key="1">
    <source>
        <dbReference type="ARBA" id="ARBA00004123"/>
    </source>
</evidence>
<gene>
    <name evidence="9" type="ORF">C0Q70_06427</name>
</gene>
<evidence type="ECO:0000313" key="10">
    <source>
        <dbReference type="Proteomes" id="UP000245119"/>
    </source>
</evidence>
<keyword evidence="4" id="KW-0520">NAD</keyword>
<dbReference type="GO" id="GO:0005634">
    <property type="term" value="C:nucleus"/>
    <property type="evidence" value="ECO:0007669"/>
    <property type="project" value="UniProtKB-SubCell"/>
</dbReference>
<dbReference type="PROSITE" id="PS51154">
    <property type="entry name" value="MACRO"/>
    <property type="match status" value="1"/>
</dbReference>
<feature type="compositionally biased region" description="Basic and acidic residues" evidence="6">
    <location>
        <begin position="242"/>
        <end position="260"/>
    </location>
</feature>
<dbReference type="OrthoDB" id="6161136at2759"/>
<dbReference type="PANTHER" id="PTHR14453:SF67">
    <property type="entry name" value="POLY [ADP-RIBOSE] POLYMERASE"/>
    <property type="match status" value="1"/>
</dbReference>
<dbReference type="InterPro" id="IPR043472">
    <property type="entry name" value="Macro_dom-like"/>
</dbReference>
<dbReference type="Pfam" id="PF00059">
    <property type="entry name" value="Lectin_C"/>
    <property type="match status" value="1"/>
</dbReference>
<evidence type="ECO:0000256" key="2">
    <source>
        <dbReference type="ARBA" id="ARBA00022676"/>
    </source>
</evidence>
<dbReference type="SUPFAM" id="SSF56399">
    <property type="entry name" value="ADP-ribosylation"/>
    <property type="match status" value="1"/>
</dbReference>
<evidence type="ECO:0000256" key="4">
    <source>
        <dbReference type="ARBA" id="ARBA00023027"/>
    </source>
</evidence>
<dbReference type="Gene3D" id="3.10.100.10">
    <property type="entry name" value="Mannose-Binding Protein A, subunit A"/>
    <property type="match status" value="1"/>
</dbReference>
<feature type="domain" description="Macro" evidence="8">
    <location>
        <begin position="581"/>
        <end position="793"/>
    </location>
</feature>
<dbReference type="EMBL" id="PZQS01000003">
    <property type="protein sequence ID" value="PVD35146.1"/>
    <property type="molecule type" value="Genomic_DNA"/>
</dbReference>
<organism evidence="9 10">
    <name type="scientific">Pomacea canaliculata</name>
    <name type="common">Golden apple snail</name>
    <dbReference type="NCBI Taxonomy" id="400727"/>
    <lineage>
        <taxon>Eukaryota</taxon>
        <taxon>Metazoa</taxon>
        <taxon>Spiralia</taxon>
        <taxon>Lophotrochozoa</taxon>
        <taxon>Mollusca</taxon>
        <taxon>Gastropoda</taxon>
        <taxon>Caenogastropoda</taxon>
        <taxon>Architaenioglossa</taxon>
        <taxon>Ampullarioidea</taxon>
        <taxon>Ampullariidae</taxon>
        <taxon>Pomacea</taxon>
    </lineage>
</organism>
<dbReference type="GO" id="GO:0005737">
    <property type="term" value="C:cytoplasm"/>
    <property type="evidence" value="ECO:0007669"/>
    <property type="project" value="TreeGrafter"/>
</dbReference>
<dbReference type="GO" id="GO:0010629">
    <property type="term" value="P:negative regulation of gene expression"/>
    <property type="evidence" value="ECO:0007669"/>
    <property type="project" value="TreeGrafter"/>
</dbReference>
<feature type="region of interest" description="Disordered" evidence="6">
    <location>
        <begin position="548"/>
        <end position="574"/>
    </location>
</feature>
<protein>
    <recommendedName>
        <fullName evidence="11">Poly [ADP-ribose] polymerase</fullName>
    </recommendedName>
</protein>
<dbReference type="SMART" id="SM00034">
    <property type="entry name" value="CLECT"/>
    <property type="match status" value="1"/>
</dbReference>
<sequence>MDGAWRNKLVVKGLPQCSSDLITNYIEVVSSLSVSEENGVIFCGGITHTAIVTFTEELTEYVSRAARSPWRADNLALTTSGVPPASILVWEVPSNLTSDNLMYYFEMARSVMASKEHTPAKGTVVQVEPYYPEFHELLLNELMNIQKQVRPRKPLQAASEQRHSPMPTKPATNIRPPLLPNPSSRGSGRHDLLQAVNYMVVLHLGQTDLQKSKKFSQKKTVAQLHVRLKERNLSQQQAAHENLSRQKLAEEENERKEKVELERKKELEEENERLKRELEKFKSQKTETVDVPAYKLYLLSNFPQECKTCSVIFLPNDGKVKFTGSEDDCLAAKVDFLSRVQDLAEDNITLDEDIINILRSEKGKTYLSAVRETFPDCSMDLQGRVLACQDHRNLKLSRVYCKKEKVEEEMMVRLITVDSGKLRVMGINGDVGVAKREIIDFIDCQRPGRKETSAKYILQYECQQNSLDEVEKKLDLIKKSIYTAPFDLKHPFPKYTDYALVVNGLHIFGLKQYIAGLEHTLKDQGLEALVTFSLPPKCQLPKQRFMITQRNQKSQSSTRETASKPAHRRHKHHTYHHRPFQPFSVSVGPRGTQLTIKSGDITLETVDALVSVVGADLDLKGTAVGGAILKKCPTAGQVLQTRPLANLAASQQVRQLQQLLQQQSHQPAAAADVQVIPTQLPAVRSQGNQLQTNFILHAVIDKAGSSQNVTVKIKSIVEKCLQTAVMYRKTSIAFPPIGAGRKFKFPEDTVIATMIDTIKQFLSSQPHYFQNVNIVVYDRSMAKKFKNILQQTITADDASLLGGESTGSVCTLKQENISKVRKAVAQSLKAQFLCQETVPNTETIRKLSQKDLSEIEDEAIKNCVVLRMQAAADGKQSLVLRGQPLGMSKTMTFINDKMMARLQKMKEEGNRRHRKCTLDKHEFPTYWKVDDKEKSAVEQLIKATWQQQFVGHGKDGLGLNHTNIQVVKVERLENPFLWDQYKHRREILYLSHGCSNVQPIEKLPGSQSPVLTTANLTRGSPLRRQIYPAEVNEHYLFHGTKKEYINNIVATGLDSRIANEKAMLGQGIYAAESPTKADQYTGPGAAGSCPAGWMSGSTKCYLIQTDATDHSTAVTQCNMYNATLVSISSRAEWNYLLSLLQPGDNGQYWLGLQRSDSGVYTWVNGHVYNKSNIAWLANTEGYGYQKGTSDCAILNVTAGSKPSAGYVTYRACAEKHVTVCQRPSDLRELFVAFALTVK</sequence>
<dbReference type="InterPro" id="IPR052056">
    <property type="entry name" value="Mono-ARTD/PARP"/>
</dbReference>
<feature type="domain" description="C-type lectin" evidence="7">
    <location>
        <begin position="1096"/>
        <end position="1221"/>
    </location>
</feature>
<keyword evidence="5" id="KW-0539">Nucleus</keyword>
<feature type="region of interest" description="Disordered" evidence="6">
    <location>
        <begin position="234"/>
        <end position="260"/>
    </location>
</feature>
<evidence type="ECO:0000313" key="9">
    <source>
        <dbReference type="EMBL" id="PVD35146.1"/>
    </source>
</evidence>
<keyword evidence="2" id="KW-0328">Glycosyltransferase</keyword>
<dbReference type="InterPro" id="IPR016186">
    <property type="entry name" value="C-type_lectin-like/link_sf"/>
</dbReference>
<dbReference type="InterPro" id="IPR016187">
    <property type="entry name" value="CTDL_fold"/>
</dbReference>
<keyword evidence="3" id="KW-0808">Transferase</keyword>
<evidence type="ECO:0000256" key="3">
    <source>
        <dbReference type="ARBA" id="ARBA00022679"/>
    </source>
</evidence>
<dbReference type="Gene3D" id="3.90.228.10">
    <property type="match status" value="1"/>
</dbReference>
<dbReference type="PROSITE" id="PS50041">
    <property type="entry name" value="C_TYPE_LECTIN_2"/>
    <property type="match status" value="1"/>
</dbReference>
<dbReference type="GO" id="GO:0003950">
    <property type="term" value="F:NAD+ poly-ADP-ribosyltransferase activity"/>
    <property type="evidence" value="ECO:0007669"/>
    <property type="project" value="InterPro"/>
</dbReference>
<dbReference type="InterPro" id="IPR001304">
    <property type="entry name" value="C-type_lectin-like"/>
</dbReference>
<dbReference type="CDD" id="cd00037">
    <property type="entry name" value="CLECT"/>
    <property type="match status" value="1"/>
</dbReference>
<feature type="compositionally biased region" description="Basic residues" evidence="6">
    <location>
        <begin position="565"/>
        <end position="574"/>
    </location>
</feature>
<proteinExistence type="predicted"/>
<evidence type="ECO:0000259" key="8">
    <source>
        <dbReference type="PROSITE" id="PS51154"/>
    </source>
</evidence>
<feature type="region of interest" description="Disordered" evidence="6">
    <location>
        <begin position="151"/>
        <end position="189"/>
    </location>
</feature>
<comment type="subcellular location">
    <subcellularLocation>
        <location evidence="1">Nucleus</location>
    </subcellularLocation>
</comment>
<dbReference type="GO" id="GO:0003714">
    <property type="term" value="F:transcription corepressor activity"/>
    <property type="evidence" value="ECO:0007669"/>
    <property type="project" value="TreeGrafter"/>
</dbReference>
<dbReference type="AlphaFoldDB" id="A0A2T7PNZ0"/>
<evidence type="ECO:0000259" key="7">
    <source>
        <dbReference type="PROSITE" id="PS50041"/>
    </source>
</evidence>
<dbReference type="Pfam" id="PF00644">
    <property type="entry name" value="PARP"/>
    <property type="match status" value="1"/>
</dbReference>
<dbReference type="Gene3D" id="3.40.220.10">
    <property type="entry name" value="Leucine Aminopeptidase, subunit E, domain 1"/>
    <property type="match status" value="1"/>
</dbReference>
<dbReference type="Pfam" id="PF01661">
    <property type="entry name" value="Macro"/>
    <property type="match status" value="1"/>
</dbReference>
<dbReference type="InterPro" id="IPR012317">
    <property type="entry name" value="Poly(ADP-ribose)pol_cat_dom"/>
</dbReference>
<dbReference type="Proteomes" id="UP000245119">
    <property type="component" value="Linkage Group LG3"/>
</dbReference>
<accession>A0A2T7PNZ0</accession>
<dbReference type="STRING" id="400727.A0A2T7PNZ0"/>
<dbReference type="InterPro" id="IPR002589">
    <property type="entry name" value="Macro_dom"/>
</dbReference>
<evidence type="ECO:0008006" key="11">
    <source>
        <dbReference type="Google" id="ProtNLM"/>
    </source>
</evidence>